<dbReference type="OrthoDB" id="364224at2759"/>
<evidence type="ECO:0008006" key="16">
    <source>
        <dbReference type="Google" id="ProtNLM"/>
    </source>
</evidence>
<name>A0A8R2JMG8_ACYPI</name>
<dbReference type="GO" id="GO:0031080">
    <property type="term" value="C:nuclear pore outer ring"/>
    <property type="evidence" value="ECO:0007669"/>
    <property type="project" value="TreeGrafter"/>
</dbReference>
<reference evidence="15" key="1">
    <citation type="submission" date="2010-06" db="EMBL/GenBank/DDBJ databases">
        <authorList>
            <person name="Jiang H."/>
            <person name="Abraham K."/>
            <person name="Ali S."/>
            <person name="Alsbrooks S.L."/>
            <person name="Anim B.N."/>
            <person name="Anosike U.S."/>
            <person name="Attaway T."/>
            <person name="Bandaranaike D.P."/>
            <person name="Battles P.K."/>
            <person name="Bell S.N."/>
            <person name="Bell A.V."/>
            <person name="Beltran B."/>
            <person name="Bickham C."/>
            <person name="Bustamante Y."/>
            <person name="Caleb T."/>
            <person name="Canada A."/>
            <person name="Cardenas V."/>
            <person name="Carter K."/>
            <person name="Chacko J."/>
            <person name="Chandrabose M.N."/>
            <person name="Chavez D."/>
            <person name="Chavez A."/>
            <person name="Chen L."/>
            <person name="Chu H.-S."/>
            <person name="Claassen K.J."/>
            <person name="Cockrell R."/>
            <person name="Collins M."/>
            <person name="Cooper J.A."/>
            <person name="Cree A."/>
            <person name="Curry S.M."/>
            <person name="Da Y."/>
            <person name="Dao M.D."/>
            <person name="Das B."/>
            <person name="Davila M.-L."/>
            <person name="Davy-Carroll L."/>
            <person name="Denson S."/>
            <person name="Dinh H."/>
            <person name="Ebong V.E."/>
            <person name="Edwards J.R."/>
            <person name="Egan A."/>
            <person name="El-Daye J."/>
            <person name="Escobedo L."/>
            <person name="Fernandez S."/>
            <person name="Fernando P.R."/>
            <person name="Flagg N."/>
            <person name="Forbes L.D."/>
            <person name="Fowler R.G."/>
            <person name="Fu Q."/>
            <person name="Gabisi R.A."/>
            <person name="Ganer J."/>
            <person name="Garbino Pronczuk A."/>
            <person name="Garcia R.M."/>
            <person name="Garner T."/>
            <person name="Garrett T.E."/>
            <person name="Gonzalez D.A."/>
            <person name="Hamid H."/>
            <person name="Hawkins E.S."/>
            <person name="Hirani K."/>
            <person name="Hogues M.E."/>
            <person name="Hollins B."/>
            <person name="Hsiao C.-H."/>
            <person name="Jabil R."/>
            <person name="James M.L."/>
            <person name="Jhangiani S.N."/>
            <person name="Johnson B."/>
            <person name="Johnson Q."/>
            <person name="Joshi V."/>
            <person name="Kalu J.B."/>
            <person name="Kam C."/>
            <person name="Kashfia A."/>
            <person name="Keebler J."/>
            <person name="Kisamo H."/>
            <person name="Kovar C.L."/>
            <person name="Lago L.A."/>
            <person name="Lai C.-Y."/>
            <person name="Laidlaw J."/>
            <person name="Lara F."/>
            <person name="Le T.-K."/>
            <person name="Lee S.L."/>
            <person name="Legall F.H."/>
            <person name="Lemon S.J."/>
            <person name="Lewis L.R."/>
            <person name="Li B."/>
            <person name="Liu Y."/>
            <person name="Liu Y.-S."/>
            <person name="Lopez J."/>
            <person name="Lozado R.J."/>
            <person name="Lu J."/>
            <person name="Madu R.C."/>
            <person name="Maheshwari M."/>
            <person name="Maheshwari R."/>
            <person name="Malloy K."/>
            <person name="Martinez E."/>
            <person name="Mathew T."/>
            <person name="Mercado I.C."/>
            <person name="Mercado C."/>
            <person name="Meyer B."/>
            <person name="Montgomery K."/>
            <person name="Morgan M.B."/>
            <person name="Munidasa M."/>
            <person name="Nazareth L.V."/>
            <person name="Nelson J."/>
            <person name="Ng B.M."/>
            <person name="Nguyen N.B."/>
            <person name="Nguyen P.Q."/>
            <person name="Nguyen T."/>
            <person name="Obregon M."/>
            <person name="Okwuonu G.O."/>
            <person name="Onwere C.G."/>
            <person name="Orozco G."/>
            <person name="Parra A."/>
            <person name="Patel S."/>
            <person name="Patil S."/>
            <person name="Perez A."/>
            <person name="Perez Y."/>
            <person name="Pham C."/>
            <person name="Primus E.L."/>
            <person name="Pu L.-L."/>
            <person name="Puazo M."/>
            <person name="Qin X."/>
            <person name="Quiroz J.B."/>
            <person name="Reese J."/>
            <person name="Richards S."/>
            <person name="Rives C.M."/>
            <person name="Robberts R."/>
            <person name="Ruiz S.J."/>
            <person name="Ruiz M.J."/>
            <person name="Santibanez J."/>
            <person name="Schneider B.W."/>
            <person name="Sisson I."/>
            <person name="Smith M."/>
            <person name="Sodergren E."/>
            <person name="Song X.-Z."/>
            <person name="Song B.B."/>
            <person name="Summersgill H."/>
            <person name="Thelus R."/>
            <person name="Thornton R.D."/>
            <person name="Trejos Z.Y."/>
            <person name="Usmani K."/>
            <person name="Vattathil S."/>
            <person name="Villasana D."/>
            <person name="Walker D.L."/>
            <person name="Wang S."/>
            <person name="Wang K."/>
            <person name="White C.S."/>
            <person name="Williams A.C."/>
            <person name="Williamson J."/>
            <person name="Wilson K."/>
            <person name="Woghiren I.O."/>
            <person name="Woodworth J.R."/>
            <person name="Worley K.C."/>
            <person name="Wright R.A."/>
            <person name="Wu W."/>
            <person name="Young L."/>
            <person name="Zhang L."/>
            <person name="Zhang J."/>
            <person name="Zhu Y."/>
            <person name="Muzny D.M."/>
            <person name="Weinstock G."/>
            <person name="Gibbs R.A."/>
        </authorList>
    </citation>
    <scope>NUCLEOTIDE SEQUENCE [LARGE SCALE GENOMIC DNA]</scope>
    <source>
        <strain evidence="15">LSR1</strain>
    </source>
</reference>
<evidence type="ECO:0000256" key="7">
    <source>
        <dbReference type="ARBA" id="ARBA00022737"/>
    </source>
</evidence>
<dbReference type="PROSITE" id="PS50294">
    <property type="entry name" value="WD_REPEATS_REGION"/>
    <property type="match status" value="2"/>
</dbReference>
<evidence type="ECO:0000256" key="4">
    <source>
        <dbReference type="ARBA" id="ARBA00022448"/>
    </source>
</evidence>
<evidence type="ECO:0000256" key="12">
    <source>
        <dbReference type="ARBA" id="ARBA00023306"/>
    </source>
</evidence>
<evidence type="ECO:0000256" key="9">
    <source>
        <dbReference type="ARBA" id="ARBA00022927"/>
    </source>
</evidence>
<evidence type="ECO:0000256" key="11">
    <source>
        <dbReference type="ARBA" id="ARBA00023242"/>
    </source>
</evidence>
<evidence type="ECO:0000256" key="10">
    <source>
        <dbReference type="ARBA" id="ARBA00023228"/>
    </source>
</evidence>
<dbReference type="GO" id="GO:0005198">
    <property type="term" value="F:structural molecule activity"/>
    <property type="evidence" value="ECO:0007669"/>
    <property type="project" value="InterPro"/>
</dbReference>
<evidence type="ECO:0000256" key="3">
    <source>
        <dbReference type="ARBA" id="ARBA00010102"/>
    </source>
</evidence>
<keyword evidence="7" id="KW-0677">Repeat</keyword>
<evidence type="ECO:0000313" key="14">
    <source>
        <dbReference type="EnsemblMetazoa" id="XP_029341947.1"/>
    </source>
</evidence>
<evidence type="ECO:0000256" key="8">
    <source>
        <dbReference type="ARBA" id="ARBA00022776"/>
    </source>
</evidence>
<dbReference type="SUPFAM" id="SSF50978">
    <property type="entry name" value="WD40 repeat-like"/>
    <property type="match status" value="1"/>
</dbReference>
<dbReference type="GO" id="GO:0034198">
    <property type="term" value="P:cellular response to amino acid starvation"/>
    <property type="evidence" value="ECO:0007669"/>
    <property type="project" value="TreeGrafter"/>
</dbReference>
<dbReference type="PANTHER" id="PTHR11024">
    <property type="entry name" value="NUCLEAR PORE COMPLEX PROTEIN SEC13 / SEH1 FAMILY MEMBER"/>
    <property type="match status" value="1"/>
</dbReference>
<keyword evidence="4" id="KW-0813">Transport</keyword>
<feature type="repeat" description="WD" evidence="13">
    <location>
        <begin position="8"/>
        <end position="40"/>
    </location>
</feature>
<evidence type="ECO:0000256" key="6">
    <source>
        <dbReference type="ARBA" id="ARBA00022618"/>
    </source>
</evidence>
<keyword evidence="6" id="KW-0132">Cell division</keyword>
<dbReference type="GO" id="GO:0005764">
    <property type="term" value="C:lysosome"/>
    <property type="evidence" value="ECO:0007669"/>
    <property type="project" value="UniProtKB-SubCell"/>
</dbReference>
<dbReference type="GO" id="GO:1904263">
    <property type="term" value="P:positive regulation of TORC1 signaling"/>
    <property type="evidence" value="ECO:0007669"/>
    <property type="project" value="TreeGrafter"/>
</dbReference>
<keyword evidence="12" id="KW-0131">Cell cycle</keyword>
<dbReference type="FunFam" id="2.130.10.10:FF:000063">
    <property type="entry name" value="SEH1 like nucleoporin"/>
    <property type="match status" value="1"/>
</dbReference>
<protein>
    <recommendedName>
        <fullName evidence="16">Nucleoporin SEH1</fullName>
    </recommendedName>
</protein>
<keyword evidence="15" id="KW-1185">Reference proteome</keyword>
<dbReference type="InterPro" id="IPR001680">
    <property type="entry name" value="WD40_rpt"/>
</dbReference>
<dbReference type="PROSITE" id="PS50082">
    <property type="entry name" value="WD_REPEATS_2"/>
    <property type="match status" value="2"/>
</dbReference>
<dbReference type="GO" id="GO:0035859">
    <property type="term" value="C:Seh1-associated complex"/>
    <property type="evidence" value="ECO:0007669"/>
    <property type="project" value="TreeGrafter"/>
</dbReference>
<evidence type="ECO:0000256" key="13">
    <source>
        <dbReference type="PROSITE-ProRule" id="PRU00221"/>
    </source>
</evidence>
<comment type="similarity">
    <text evidence="3">Belongs to the WD repeat SEC13 family.</text>
</comment>
<gene>
    <name evidence="14" type="primary">100165415</name>
</gene>
<dbReference type="Gene3D" id="2.130.10.10">
    <property type="entry name" value="YVTN repeat-like/Quinoprotein amine dehydrogenase"/>
    <property type="match status" value="1"/>
</dbReference>
<evidence type="ECO:0000313" key="15">
    <source>
        <dbReference type="Proteomes" id="UP000007819"/>
    </source>
</evidence>
<dbReference type="InterPro" id="IPR037363">
    <property type="entry name" value="Sec13/Seh1_fam"/>
</dbReference>
<evidence type="ECO:0000256" key="2">
    <source>
        <dbReference type="ARBA" id="ARBA00004371"/>
    </source>
</evidence>
<dbReference type="SMART" id="SM00320">
    <property type="entry name" value="WD40"/>
    <property type="match status" value="4"/>
</dbReference>
<dbReference type="InterPro" id="IPR015943">
    <property type="entry name" value="WD40/YVTN_repeat-like_dom_sf"/>
</dbReference>
<proteinExistence type="inferred from homology"/>
<dbReference type="AlphaFoldDB" id="A0A8R2JMG8"/>
<dbReference type="EnsemblMetazoa" id="XM_029486087.1">
    <property type="protein sequence ID" value="XP_029341947.1"/>
    <property type="gene ID" value="LOC100165415"/>
</dbReference>
<evidence type="ECO:0000256" key="1">
    <source>
        <dbReference type="ARBA" id="ARBA00004259"/>
    </source>
</evidence>
<dbReference type="GO" id="GO:0051301">
    <property type="term" value="P:cell division"/>
    <property type="evidence" value="ECO:0007669"/>
    <property type="project" value="UniProtKB-KW"/>
</dbReference>
<keyword evidence="8" id="KW-0498">Mitosis</keyword>
<reference evidence="14" key="2">
    <citation type="submission" date="2022-06" db="UniProtKB">
        <authorList>
            <consortium name="EnsemblMetazoa"/>
        </authorList>
    </citation>
    <scope>IDENTIFICATION</scope>
</reference>
<keyword evidence="11" id="KW-0539">Nucleus</keyword>
<dbReference type="InterPro" id="IPR036322">
    <property type="entry name" value="WD40_repeat_dom_sf"/>
</dbReference>
<accession>A0A8R2JMG8</accession>
<comment type="subcellular location">
    <subcellularLocation>
        <location evidence="2">Lysosome</location>
    </subcellularLocation>
    <subcellularLocation>
        <location evidence="1">Nucleus envelope</location>
    </subcellularLocation>
</comment>
<dbReference type="Pfam" id="PF00400">
    <property type="entry name" value="WD40"/>
    <property type="match status" value="3"/>
</dbReference>
<sequence length="363" mass="40871">MVEAHSINAEHKDLIHDVAFDYYGERMATCSTDQFVKVWDQDEQGNWNLTASWKAHSGSVWKVTWAHPEFGQVIATCSFDRTAAIWEEIMGESNENGTLLRHWVRRANLVDSRTSVTDVKFGPKSFGLILATCSADGVMRIYEAPDAMNLAQWPLQHEVSLKVPSSCLTWNPLLSNFRTPNAMIAVGSDDNSNTSNSKVFICEYNEVSRRWAKTESVASVAHPVHDMIFAPNMGRSFYLLAIATNNVRILKLKPILNYNFLHSDATSGFPYTIETAAQFNDHFCTVWRVAWNITGTVLASSGDDGCVRLWKSTVDAWKCVGVLKRDGKLPQPQSKKTQSTAQNNLTRFFKLGQITHPSEVHWH</sequence>
<organism evidence="14 15">
    <name type="scientific">Acyrthosiphon pisum</name>
    <name type="common">Pea aphid</name>
    <dbReference type="NCBI Taxonomy" id="7029"/>
    <lineage>
        <taxon>Eukaryota</taxon>
        <taxon>Metazoa</taxon>
        <taxon>Ecdysozoa</taxon>
        <taxon>Arthropoda</taxon>
        <taxon>Hexapoda</taxon>
        <taxon>Insecta</taxon>
        <taxon>Pterygota</taxon>
        <taxon>Neoptera</taxon>
        <taxon>Paraneoptera</taxon>
        <taxon>Hemiptera</taxon>
        <taxon>Sternorrhyncha</taxon>
        <taxon>Aphidomorpha</taxon>
        <taxon>Aphidoidea</taxon>
        <taxon>Aphididae</taxon>
        <taxon>Macrosiphini</taxon>
        <taxon>Acyrthosiphon</taxon>
    </lineage>
</organism>
<dbReference type="Proteomes" id="UP000007819">
    <property type="component" value="Chromosome A1"/>
</dbReference>
<keyword evidence="10" id="KW-0458">Lysosome</keyword>
<keyword evidence="5 13" id="KW-0853">WD repeat</keyword>
<dbReference type="GO" id="GO:0015031">
    <property type="term" value="P:protein transport"/>
    <property type="evidence" value="ECO:0007669"/>
    <property type="project" value="UniProtKB-KW"/>
</dbReference>
<keyword evidence="9" id="KW-0653">Protein transport</keyword>
<dbReference type="PANTHER" id="PTHR11024:SF3">
    <property type="entry name" value="NUCLEOPORIN SEH1"/>
    <property type="match status" value="1"/>
</dbReference>
<feature type="repeat" description="WD" evidence="13">
    <location>
        <begin position="279"/>
        <end position="311"/>
    </location>
</feature>
<evidence type="ECO:0000256" key="5">
    <source>
        <dbReference type="ARBA" id="ARBA00022574"/>
    </source>
</evidence>